<name>A0AC59Y893_RANTA</name>
<reference evidence="1" key="1">
    <citation type="submission" date="2023-05" db="EMBL/GenBank/DDBJ databases">
        <authorList>
            <consortium name="ELIXIR-Norway"/>
        </authorList>
    </citation>
    <scope>NUCLEOTIDE SEQUENCE</scope>
</reference>
<protein>
    <submittedName>
        <fullName evidence="1">Uncharacterized protein</fullName>
    </submittedName>
</protein>
<gene>
    <name evidence="1" type="ORF">MRATA1EN22A_LOCUS2962</name>
</gene>
<dbReference type="EMBL" id="OX596095">
    <property type="protein sequence ID" value="CAM9470724.1"/>
    <property type="molecule type" value="Genomic_DNA"/>
</dbReference>
<dbReference type="Proteomes" id="UP001162501">
    <property type="component" value="Chromosome 11"/>
</dbReference>
<sequence length="205" mass="22007">MSQPGHFIGGMKNVNSCGTFPFGSGNFPRKSSPVSYWRLQGGIKSCQHSGTSRGQGQDACSYLALSHPHPVLSVCCELRNTVPVTLWGYNCIPLPAGVPALSKSWASADSALGIHCLPQAFCLAVAKLLACLRLLNEFTSFHNCAAQYHWLLSPPPFSSFLWIWCSACSIALLYPTLCEPTGSSAHGIGQELLEWMAISSSRGSS</sequence>
<organism evidence="1 2">
    <name type="scientific">Rangifer tarandus platyrhynchus</name>
    <name type="common">Svalbard reindeer</name>
    <dbReference type="NCBI Taxonomy" id="3082113"/>
    <lineage>
        <taxon>Eukaryota</taxon>
        <taxon>Metazoa</taxon>
        <taxon>Chordata</taxon>
        <taxon>Craniata</taxon>
        <taxon>Vertebrata</taxon>
        <taxon>Euteleostomi</taxon>
        <taxon>Mammalia</taxon>
        <taxon>Eutheria</taxon>
        <taxon>Laurasiatheria</taxon>
        <taxon>Artiodactyla</taxon>
        <taxon>Ruminantia</taxon>
        <taxon>Pecora</taxon>
        <taxon>Cervidae</taxon>
        <taxon>Odocoileinae</taxon>
        <taxon>Rangifer</taxon>
    </lineage>
</organism>
<proteinExistence type="predicted"/>
<reference evidence="1" key="2">
    <citation type="submission" date="2025-03" db="EMBL/GenBank/DDBJ databases">
        <authorList>
            <consortium name="ELIXIR-Norway"/>
            <consortium name="Elixir Norway"/>
        </authorList>
    </citation>
    <scope>NUCLEOTIDE SEQUENCE</scope>
</reference>
<accession>A0AC59Y893</accession>
<evidence type="ECO:0000313" key="1">
    <source>
        <dbReference type="EMBL" id="CAM9470724.1"/>
    </source>
</evidence>
<evidence type="ECO:0000313" key="2">
    <source>
        <dbReference type="Proteomes" id="UP001162501"/>
    </source>
</evidence>